<reference evidence="2 3" key="1">
    <citation type="submission" date="2024-11" db="EMBL/GenBank/DDBJ databases">
        <title>A near-complete genome assembly of Cinchona calisaya.</title>
        <authorList>
            <person name="Lian D.C."/>
            <person name="Zhao X.W."/>
            <person name="Wei L."/>
        </authorList>
    </citation>
    <scope>NUCLEOTIDE SEQUENCE [LARGE SCALE GENOMIC DNA]</scope>
    <source>
        <tissue evidence="2">Nenye</tissue>
    </source>
</reference>
<feature type="compositionally biased region" description="Polar residues" evidence="1">
    <location>
        <begin position="257"/>
        <end position="266"/>
    </location>
</feature>
<dbReference type="Proteomes" id="UP001630127">
    <property type="component" value="Unassembled WGS sequence"/>
</dbReference>
<comment type="caution">
    <text evidence="2">The sequence shown here is derived from an EMBL/GenBank/DDBJ whole genome shotgun (WGS) entry which is preliminary data.</text>
</comment>
<organism evidence="2 3">
    <name type="scientific">Cinchona calisaya</name>
    <dbReference type="NCBI Taxonomy" id="153742"/>
    <lineage>
        <taxon>Eukaryota</taxon>
        <taxon>Viridiplantae</taxon>
        <taxon>Streptophyta</taxon>
        <taxon>Embryophyta</taxon>
        <taxon>Tracheophyta</taxon>
        <taxon>Spermatophyta</taxon>
        <taxon>Magnoliopsida</taxon>
        <taxon>eudicotyledons</taxon>
        <taxon>Gunneridae</taxon>
        <taxon>Pentapetalae</taxon>
        <taxon>asterids</taxon>
        <taxon>lamiids</taxon>
        <taxon>Gentianales</taxon>
        <taxon>Rubiaceae</taxon>
        <taxon>Cinchonoideae</taxon>
        <taxon>Cinchoneae</taxon>
        <taxon>Cinchona</taxon>
    </lineage>
</organism>
<evidence type="ECO:0000313" key="3">
    <source>
        <dbReference type="Proteomes" id="UP001630127"/>
    </source>
</evidence>
<name>A0ABD2YMS4_9GENT</name>
<accession>A0ABD2YMS4</accession>
<dbReference type="AlphaFoldDB" id="A0ABD2YMS4"/>
<dbReference type="EMBL" id="JBJUIK010000012">
    <property type="protein sequence ID" value="KAL3508283.1"/>
    <property type="molecule type" value="Genomic_DNA"/>
</dbReference>
<gene>
    <name evidence="2" type="ORF">ACH5RR_027684</name>
</gene>
<feature type="compositionally biased region" description="Low complexity" evidence="1">
    <location>
        <begin position="195"/>
        <end position="214"/>
    </location>
</feature>
<feature type="compositionally biased region" description="Basic residues" evidence="1">
    <location>
        <begin position="185"/>
        <end position="194"/>
    </location>
</feature>
<feature type="compositionally biased region" description="Basic and acidic residues" evidence="1">
    <location>
        <begin position="53"/>
        <end position="68"/>
    </location>
</feature>
<protein>
    <submittedName>
        <fullName evidence="2">Uncharacterized protein</fullName>
    </submittedName>
</protein>
<sequence length="421" mass="45847">MASACVNKIGMSPDSFLDCSPAKYPSYGWLSPRISFGREFQDEEPSKAAGGAKPEKVGAAKDKFKESDPEPSSNDFVDFEFRLEDPVNVLPADELFSDGKLVPLQLTVIRPSTALETPNLKVKSPDTEKLCRRGEISATDPYLFSPKAPRCSSRWKGLLGLKKLYQNNTTSRQQEHQKTTSSTNHSHRSLKHILNRSSKSSLSSSLDSSLSRPLLSREVDSESASISSSRLSLSSSSSGHEHDDLPRLSLDSEKPTSSRTANNHQNPKLRVVKSRALSAENPTAMRRVGRRSPVRRSTESTNIGGVSVDSPRMNSSGKIVFHSLERSSSSPSSFNGGPMYKHRGMERSYSANVRVTPVLNVPVCSLRGSSKSGGVFGFPLFSSSQQKKEGGGCSSSNNNGNGTGNRGQHISIKNRPDRATW</sequence>
<evidence type="ECO:0000256" key="1">
    <source>
        <dbReference type="SAM" id="MobiDB-lite"/>
    </source>
</evidence>
<feature type="compositionally biased region" description="Basic and acidic residues" evidence="1">
    <location>
        <begin position="239"/>
        <end position="256"/>
    </location>
</feature>
<dbReference type="PANTHER" id="PTHR31722">
    <property type="entry name" value="OS06G0675200 PROTEIN"/>
    <property type="match status" value="1"/>
</dbReference>
<proteinExistence type="predicted"/>
<keyword evidence="3" id="KW-1185">Reference proteome</keyword>
<feature type="region of interest" description="Disordered" evidence="1">
    <location>
        <begin position="169"/>
        <end position="311"/>
    </location>
</feature>
<feature type="region of interest" description="Disordered" evidence="1">
    <location>
        <begin position="384"/>
        <end position="421"/>
    </location>
</feature>
<feature type="region of interest" description="Disordered" evidence="1">
    <location>
        <begin position="40"/>
        <end position="73"/>
    </location>
</feature>
<evidence type="ECO:0000313" key="2">
    <source>
        <dbReference type="EMBL" id="KAL3508283.1"/>
    </source>
</evidence>
<dbReference type="PANTHER" id="PTHR31722:SF0">
    <property type="entry name" value="OS06G0675200 PROTEIN"/>
    <property type="match status" value="1"/>
</dbReference>
<feature type="compositionally biased region" description="Low complexity" evidence="1">
    <location>
        <begin position="221"/>
        <end position="238"/>
    </location>
</feature>